<accession>A0AAV4MHP8</accession>
<evidence type="ECO:0008006" key="4">
    <source>
        <dbReference type="Google" id="ProtNLM"/>
    </source>
</evidence>
<proteinExistence type="predicted"/>
<organism evidence="2 3">
    <name type="scientific">Caerostris extrusa</name>
    <name type="common">Bark spider</name>
    <name type="synonym">Caerostris bankana</name>
    <dbReference type="NCBI Taxonomy" id="172846"/>
    <lineage>
        <taxon>Eukaryota</taxon>
        <taxon>Metazoa</taxon>
        <taxon>Ecdysozoa</taxon>
        <taxon>Arthropoda</taxon>
        <taxon>Chelicerata</taxon>
        <taxon>Arachnida</taxon>
        <taxon>Araneae</taxon>
        <taxon>Araneomorphae</taxon>
        <taxon>Entelegynae</taxon>
        <taxon>Araneoidea</taxon>
        <taxon>Araneidae</taxon>
        <taxon>Caerostris</taxon>
    </lineage>
</organism>
<sequence>MARVKSSNLNTTPLDSRVEKDRHSWKMLEDNDQKKERETEPKLTSLCLRWPVKSSGQNAIPWTPGGENLSSLEDFESCHP</sequence>
<evidence type="ECO:0000313" key="3">
    <source>
        <dbReference type="Proteomes" id="UP001054945"/>
    </source>
</evidence>
<comment type="caution">
    <text evidence="2">The sequence shown here is derived from an EMBL/GenBank/DDBJ whole genome shotgun (WGS) entry which is preliminary data.</text>
</comment>
<gene>
    <name evidence="2" type="ORF">CEXT_190581</name>
</gene>
<reference evidence="2 3" key="1">
    <citation type="submission" date="2021-06" db="EMBL/GenBank/DDBJ databases">
        <title>Caerostris extrusa draft genome.</title>
        <authorList>
            <person name="Kono N."/>
            <person name="Arakawa K."/>
        </authorList>
    </citation>
    <scope>NUCLEOTIDE SEQUENCE [LARGE SCALE GENOMIC DNA]</scope>
</reference>
<feature type="region of interest" description="Disordered" evidence="1">
    <location>
        <begin position="55"/>
        <end position="80"/>
    </location>
</feature>
<dbReference type="Proteomes" id="UP001054945">
    <property type="component" value="Unassembled WGS sequence"/>
</dbReference>
<evidence type="ECO:0000256" key="1">
    <source>
        <dbReference type="SAM" id="MobiDB-lite"/>
    </source>
</evidence>
<feature type="compositionally biased region" description="Basic and acidic residues" evidence="1">
    <location>
        <begin position="16"/>
        <end position="41"/>
    </location>
</feature>
<feature type="compositionally biased region" description="Polar residues" evidence="1">
    <location>
        <begin position="1"/>
        <end position="14"/>
    </location>
</feature>
<dbReference type="AlphaFoldDB" id="A0AAV4MHP8"/>
<dbReference type="EMBL" id="BPLR01019753">
    <property type="protein sequence ID" value="GIX71433.1"/>
    <property type="molecule type" value="Genomic_DNA"/>
</dbReference>
<protein>
    <recommendedName>
        <fullName evidence="4">Prolactin receptor</fullName>
    </recommendedName>
</protein>
<name>A0AAV4MHP8_CAEEX</name>
<keyword evidence="3" id="KW-1185">Reference proteome</keyword>
<feature type="region of interest" description="Disordered" evidence="1">
    <location>
        <begin position="1"/>
        <end position="41"/>
    </location>
</feature>
<evidence type="ECO:0000313" key="2">
    <source>
        <dbReference type="EMBL" id="GIX71433.1"/>
    </source>
</evidence>